<protein>
    <submittedName>
        <fullName evidence="3">Uncharacterized protein</fullName>
    </submittedName>
</protein>
<organism evidence="3 7">
    <name type="scientific">Enterococcus faecalis</name>
    <name type="common">Streptococcus faecalis</name>
    <dbReference type="NCBI Taxonomy" id="1351"/>
    <lineage>
        <taxon>Bacteria</taxon>
        <taxon>Bacillati</taxon>
        <taxon>Bacillota</taxon>
        <taxon>Bacilli</taxon>
        <taxon>Lactobacillales</taxon>
        <taxon>Enterococcaceae</taxon>
        <taxon>Enterococcus</taxon>
    </lineage>
</organism>
<evidence type="ECO:0000313" key="8">
    <source>
        <dbReference type="Proteomes" id="UP000254396"/>
    </source>
</evidence>
<dbReference type="Proteomes" id="UP001222182">
    <property type="component" value="Chromosome"/>
</dbReference>
<proteinExistence type="predicted"/>
<dbReference type="EMBL" id="PZZH01000001">
    <property type="protein sequence ID" value="PTN79076.1"/>
    <property type="molecule type" value="Genomic_DNA"/>
</dbReference>
<keyword evidence="1" id="KW-1133">Transmembrane helix</keyword>
<name>A0A2P6BF30_ENTFL</name>
<reference evidence="2" key="3">
    <citation type="journal article" date="2023" name="Pathogens">
        <title>Prevalence of Enterococcus spp. and the Whole-Genome Characteristics of Enterococcus faecium and Enterococcus faecalis Strains Isolated from Free-Living Birds in Poland.</title>
        <authorList>
            <person name="Kwit R."/>
            <person name="Zajac M."/>
            <person name="Smialowska-Weglinska A."/>
            <person name="Skarzynska M."/>
            <person name="Bomba A."/>
            <person name="Lalak A."/>
            <person name="Skrzypiec E."/>
            <person name="Wojdat D."/>
            <person name="Koza W."/>
            <person name="Mikos-Wojewoda E."/>
            <person name="Pasim P."/>
            <person name="Skora M."/>
            <person name="Polak M."/>
            <person name="Wiacek J."/>
            <person name="Wasyl D."/>
        </authorList>
    </citation>
    <scope>NUCLEOTIDE SEQUENCE</scope>
    <source>
        <strain evidence="2">691B_2</strain>
    </source>
</reference>
<dbReference type="Proteomes" id="UP000244140">
    <property type="component" value="Unassembled WGS sequence"/>
</dbReference>
<dbReference type="EMBL" id="JAREWH010000014">
    <property type="protein sequence ID" value="MDN3193229.1"/>
    <property type="molecule type" value="Genomic_DNA"/>
</dbReference>
<evidence type="ECO:0000313" key="10">
    <source>
        <dbReference type="Proteomes" id="UP001222182"/>
    </source>
</evidence>
<evidence type="ECO:0000313" key="5">
    <source>
        <dbReference type="EMBL" id="WEH22899.1"/>
    </source>
</evidence>
<feature type="transmembrane region" description="Helical" evidence="1">
    <location>
        <begin position="24"/>
        <end position="46"/>
    </location>
</feature>
<evidence type="ECO:0000313" key="6">
    <source>
        <dbReference type="EMBL" id="WER42525.1"/>
    </source>
</evidence>
<evidence type="ECO:0000313" key="2">
    <source>
        <dbReference type="EMBL" id="MDN3193229.1"/>
    </source>
</evidence>
<evidence type="ECO:0000256" key="1">
    <source>
        <dbReference type="SAM" id="Phobius"/>
    </source>
</evidence>
<dbReference type="EMBL" id="CP119528">
    <property type="protein sequence ID" value="WER42525.1"/>
    <property type="molecule type" value="Genomic_DNA"/>
</dbReference>
<dbReference type="Proteomes" id="UP001173174">
    <property type="component" value="Unassembled WGS sequence"/>
</dbReference>
<reference evidence="6 10" key="5">
    <citation type="submission" date="2023-03" db="EMBL/GenBank/DDBJ databases">
        <title>Complete genome sequence of an Enterococcus faecalis urinary isolate.</title>
        <authorList>
            <person name="Brauer A.L."/>
            <person name="Armbruster C.E."/>
        </authorList>
    </citation>
    <scope>NUCLEOTIDE SEQUENCE [LARGE SCALE GENOMIC DNA]</scope>
    <source>
        <strain evidence="6 10">3143</strain>
    </source>
</reference>
<dbReference type="EMBL" id="UGIX01000001">
    <property type="protein sequence ID" value="STP63957.1"/>
    <property type="molecule type" value="Genomic_DNA"/>
</dbReference>
<dbReference type="Proteomes" id="UP000254396">
    <property type="component" value="Unassembled WGS sequence"/>
</dbReference>
<evidence type="ECO:0000313" key="4">
    <source>
        <dbReference type="EMBL" id="STP63957.1"/>
    </source>
</evidence>
<sequence length="71" mass="7944">MPLYMENYLLALQSKYSQEITVKWVWAVVILLSVIGCIGYAVYCSWVGGTFAGSIKIGVPDLVHVTFNCKR</sequence>
<reference evidence="4 8" key="2">
    <citation type="submission" date="2018-06" db="EMBL/GenBank/DDBJ databases">
        <authorList>
            <consortium name="Pathogen Informatics"/>
            <person name="Doyle S."/>
        </authorList>
    </citation>
    <scope>NUCLEOTIDE SEQUENCE [LARGE SCALE GENOMIC DNA]</scope>
    <source>
        <strain evidence="4 8">NCTC13379</strain>
    </source>
</reference>
<keyword evidence="1" id="KW-0812">Transmembrane</keyword>
<reference evidence="3 7" key="1">
    <citation type="submission" date="2018-04" db="EMBL/GenBank/DDBJ databases">
        <authorList>
            <person name="Van Tyne D."/>
        </authorList>
    </citation>
    <scope>NUCLEOTIDE SEQUENCE [LARGE SCALE GENOMIC DNA]</scope>
    <source>
        <strain evidence="3 7">B2535</strain>
    </source>
</reference>
<reference evidence="5 9" key="4">
    <citation type="submission" date="2023-02" db="EMBL/GenBank/DDBJ databases">
        <title>Results of the 2020 Genomic Proficiency Test for the network of European Union Reference Laboratory for Antimicrobial Resistance assessing whole genome sequencing capacities.</title>
        <authorList>
            <person name="Hoffmann M."/>
            <person name="Luo Y."/>
            <person name="Sorensen L.H."/>
            <person name="Pedersen S.K."/>
            <person name="Hendriksen R.S."/>
        </authorList>
    </citation>
    <scope>NUCLEOTIDE SEQUENCE [LARGE SCALE GENOMIC DNA]</scope>
    <source>
        <strain evidence="5 9">GENOMIC22-006</strain>
    </source>
</reference>
<evidence type="ECO:0000313" key="7">
    <source>
        <dbReference type="Proteomes" id="UP000244140"/>
    </source>
</evidence>
<evidence type="ECO:0000313" key="9">
    <source>
        <dbReference type="Proteomes" id="UP001221642"/>
    </source>
</evidence>
<dbReference type="EMBL" id="CP119159">
    <property type="protein sequence ID" value="WEH22899.1"/>
    <property type="molecule type" value="Genomic_DNA"/>
</dbReference>
<evidence type="ECO:0000313" key="3">
    <source>
        <dbReference type="EMBL" id="PTN79076.1"/>
    </source>
</evidence>
<reference evidence="2" key="6">
    <citation type="submission" date="2023-03" db="EMBL/GenBank/DDBJ databases">
        <authorList>
            <person name="Zajac M."/>
            <person name="Kwit R."/>
            <person name="Wasyl D."/>
        </authorList>
    </citation>
    <scope>NUCLEOTIDE SEQUENCE</scope>
    <source>
        <strain evidence="2">691B_2</strain>
    </source>
</reference>
<keyword evidence="1" id="KW-0472">Membrane</keyword>
<dbReference type="Proteomes" id="UP001221642">
    <property type="component" value="Chromosome"/>
</dbReference>
<dbReference type="AlphaFoldDB" id="A0A2P6BF30"/>
<accession>A0A2P6BF30</accession>
<gene>
    <name evidence="3" type="ORF">DAI13_15395</name>
    <name evidence="4" type="ORF">NCTC13379_00817</name>
    <name evidence="6" type="ORF">P0083_14575</name>
    <name evidence="5" type="ORF">P0D81_02390</name>
    <name evidence="2" type="ORF">P0E79_12105</name>
</gene>